<reference evidence="1" key="1">
    <citation type="submission" date="2021-02" db="EMBL/GenBank/DDBJ databases">
        <authorList>
            <person name="Dougan E. K."/>
            <person name="Rhodes N."/>
            <person name="Thang M."/>
            <person name="Chan C."/>
        </authorList>
    </citation>
    <scope>NUCLEOTIDE SEQUENCE</scope>
</reference>
<protein>
    <submittedName>
        <fullName evidence="1">Uncharacterized protein</fullName>
    </submittedName>
</protein>
<comment type="caution">
    <text evidence="1">The sequence shown here is derived from an EMBL/GenBank/DDBJ whole genome shotgun (WGS) entry which is preliminary data.</text>
</comment>
<organism evidence="1 2">
    <name type="scientific">Symbiodinium pilosum</name>
    <name type="common">Dinoflagellate</name>
    <dbReference type="NCBI Taxonomy" id="2952"/>
    <lineage>
        <taxon>Eukaryota</taxon>
        <taxon>Sar</taxon>
        <taxon>Alveolata</taxon>
        <taxon>Dinophyceae</taxon>
        <taxon>Suessiales</taxon>
        <taxon>Symbiodiniaceae</taxon>
        <taxon>Symbiodinium</taxon>
    </lineage>
</organism>
<feature type="non-terminal residue" evidence="1">
    <location>
        <position position="1"/>
    </location>
</feature>
<gene>
    <name evidence="1" type="ORF">SPIL2461_LOCUS8459</name>
</gene>
<keyword evidence="2" id="KW-1185">Reference proteome</keyword>
<dbReference type="Proteomes" id="UP000649617">
    <property type="component" value="Unassembled WGS sequence"/>
</dbReference>
<name>A0A812Q3H7_SYMPI</name>
<dbReference type="OrthoDB" id="431890at2759"/>
<evidence type="ECO:0000313" key="1">
    <source>
        <dbReference type="EMBL" id="CAE7355813.1"/>
    </source>
</evidence>
<dbReference type="EMBL" id="CAJNIZ010013917">
    <property type="protein sequence ID" value="CAE7355813.1"/>
    <property type="molecule type" value="Genomic_DNA"/>
</dbReference>
<evidence type="ECO:0000313" key="2">
    <source>
        <dbReference type="Proteomes" id="UP000649617"/>
    </source>
</evidence>
<proteinExistence type="predicted"/>
<dbReference type="AlphaFoldDB" id="A0A812Q3H7"/>
<sequence length="114" mass="13464">MRQPETLYSFARFIVAFPGLALGYKQDARNDLFFIAFREYIKSITLASSDSVGVEEARKTYVRNFDALTEMCLTWTHRSFRWLSLYTFLGLWMRSILWERPEICFGRNLSLDAQ</sequence>
<accession>A0A812Q3H7</accession>